<accession>A0A652YLC5</accession>
<gene>
    <name evidence="1" type="ORF">FNL38_106244</name>
</gene>
<evidence type="ECO:0000313" key="1">
    <source>
        <dbReference type="EMBL" id="TYQ02424.1"/>
    </source>
</evidence>
<organism evidence="1">
    <name type="scientific">Nocardia globerula</name>
    <dbReference type="NCBI Taxonomy" id="1818"/>
    <lineage>
        <taxon>Bacteria</taxon>
        <taxon>Bacillati</taxon>
        <taxon>Actinomycetota</taxon>
        <taxon>Actinomycetes</taxon>
        <taxon>Mycobacteriales</taxon>
        <taxon>Nocardiaceae</taxon>
        <taxon>Nocardia</taxon>
    </lineage>
</organism>
<reference evidence="1" key="1">
    <citation type="submission" date="2019-07" db="EMBL/GenBank/DDBJ databases">
        <title>Genomic Encyclopedia of Type Strains, Phase IV (KMG-IV): sequencing the most valuable type-strain genomes for metagenomic binning, comparative biology and taxonomic classification.</title>
        <authorList>
            <person name="Goeker M."/>
        </authorList>
    </citation>
    <scope>NUCLEOTIDE SEQUENCE</scope>
    <source>
        <strain evidence="1">DSM 44596</strain>
    </source>
</reference>
<name>A0A652YLC5_NOCGL</name>
<protein>
    <submittedName>
        <fullName evidence="1">Uncharacterized protein</fullName>
    </submittedName>
</protein>
<sequence>MSNIDKVLGELMRIDGATGAAVVDADSGMVLGMAGNPSFSLEYAGAGNSEVVRAKLRTMSNLGITDTLEGILITLTTQYHLIRVIETPGMSTLFVYLVLERTRANLALARHKLGEQTPKIEI</sequence>
<dbReference type="AlphaFoldDB" id="A0A652YLC5"/>
<proteinExistence type="predicted"/>
<comment type="caution">
    <text evidence="1">The sequence shown here is derived from an EMBL/GenBank/DDBJ whole genome shotgun (WGS) entry which is preliminary data.</text>
</comment>
<dbReference type="EMBL" id="VNIQ01000006">
    <property type="protein sequence ID" value="TYQ02424.1"/>
    <property type="molecule type" value="Genomic_DNA"/>
</dbReference>